<gene>
    <name evidence="3" type="ORF">BJ875DRAFT_64023</name>
</gene>
<dbReference type="AlphaFoldDB" id="A0A9P7YQV3"/>
<feature type="transmembrane region" description="Helical" evidence="2">
    <location>
        <begin position="20"/>
        <end position="39"/>
    </location>
</feature>
<evidence type="ECO:0000313" key="3">
    <source>
        <dbReference type="EMBL" id="KAG9238298.1"/>
    </source>
</evidence>
<evidence type="ECO:0000313" key="4">
    <source>
        <dbReference type="Proteomes" id="UP000824998"/>
    </source>
</evidence>
<accession>A0A9P7YQV3</accession>
<name>A0A9P7YQV3_9HELO</name>
<feature type="transmembrane region" description="Helical" evidence="2">
    <location>
        <begin position="51"/>
        <end position="73"/>
    </location>
</feature>
<reference evidence="3" key="1">
    <citation type="journal article" date="2021" name="IMA Fungus">
        <title>Genomic characterization of three marine fungi, including Emericellopsis atlantica sp. nov. with signatures of a generalist lifestyle and marine biomass degradation.</title>
        <authorList>
            <person name="Hagestad O.C."/>
            <person name="Hou L."/>
            <person name="Andersen J.H."/>
            <person name="Hansen E.H."/>
            <person name="Altermark B."/>
            <person name="Li C."/>
            <person name="Kuhnert E."/>
            <person name="Cox R.J."/>
            <person name="Crous P.W."/>
            <person name="Spatafora J.W."/>
            <person name="Lail K."/>
            <person name="Amirebrahimi M."/>
            <person name="Lipzen A."/>
            <person name="Pangilinan J."/>
            <person name="Andreopoulos W."/>
            <person name="Hayes R.D."/>
            <person name="Ng V."/>
            <person name="Grigoriev I.V."/>
            <person name="Jackson S.A."/>
            <person name="Sutton T.D.S."/>
            <person name="Dobson A.D.W."/>
            <person name="Rama T."/>
        </authorList>
    </citation>
    <scope>NUCLEOTIDE SEQUENCE</scope>
    <source>
        <strain evidence="3">TRa018bII</strain>
    </source>
</reference>
<keyword evidence="4" id="KW-1185">Reference proteome</keyword>
<evidence type="ECO:0000256" key="2">
    <source>
        <dbReference type="SAM" id="Phobius"/>
    </source>
</evidence>
<dbReference type="Proteomes" id="UP000824998">
    <property type="component" value="Unassembled WGS sequence"/>
</dbReference>
<comment type="caution">
    <text evidence="3">The sequence shown here is derived from an EMBL/GenBank/DDBJ whole genome shotgun (WGS) entry which is preliminary data.</text>
</comment>
<keyword evidence="2" id="KW-0472">Membrane</keyword>
<evidence type="ECO:0000256" key="1">
    <source>
        <dbReference type="SAM" id="MobiDB-lite"/>
    </source>
</evidence>
<dbReference type="EMBL" id="MU251372">
    <property type="protein sequence ID" value="KAG9238298.1"/>
    <property type="molecule type" value="Genomic_DNA"/>
</dbReference>
<proteinExistence type="predicted"/>
<organism evidence="3 4">
    <name type="scientific">Amylocarpus encephaloides</name>
    <dbReference type="NCBI Taxonomy" id="45428"/>
    <lineage>
        <taxon>Eukaryota</taxon>
        <taxon>Fungi</taxon>
        <taxon>Dikarya</taxon>
        <taxon>Ascomycota</taxon>
        <taxon>Pezizomycotina</taxon>
        <taxon>Leotiomycetes</taxon>
        <taxon>Helotiales</taxon>
        <taxon>Helotiales incertae sedis</taxon>
        <taxon>Amylocarpus</taxon>
    </lineage>
</organism>
<feature type="region of interest" description="Disordered" evidence="1">
    <location>
        <begin position="216"/>
        <end position="241"/>
    </location>
</feature>
<keyword evidence="2" id="KW-1133">Transmembrane helix</keyword>
<keyword evidence="2" id="KW-0812">Transmembrane</keyword>
<dbReference type="PROSITE" id="PS51257">
    <property type="entry name" value="PROKAR_LIPOPROTEIN"/>
    <property type="match status" value="1"/>
</dbReference>
<sequence>MLGGRLGRLNGTPPHGALSLFTSCLFLSFLGPSFPSLSLPFAFSICHSSPLALALPLALTVALVFPFPFPFPLAILSPGHSLPLPFSPPPPHLLSFCHFCPSLPPIFLSFLPLLNSYLFCHLCPSSPPIFCVISAPPLCSSIASSPRPIAARRLIPGPGRAVWRDAVPVSININIDIAFTSALHCSTARPQIRLPLDSMAPPIDHLSTPIAQSPFPRRSRRAARLSGSTAWSRPWSPACRG</sequence>
<protein>
    <submittedName>
        <fullName evidence="3">Uncharacterized protein</fullName>
    </submittedName>
</protein>